<keyword evidence="1" id="KW-1133">Transmembrane helix</keyword>
<keyword evidence="1" id="KW-0472">Membrane</keyword>
<keyword evidence="3" id="KW-1185">Reference proteome</keyword>
<reference evidence="2 3" key="1">
    <citation type="submission" date="2019-07" db="EMBL/GenBank/DDBJ databases">
        <title>Genomic Encyclopedia of Archaeal and Bacterial Type Strains, Phase II (KMG-II): from individual species to whole genera.</title>
        <authorList>
            <person name="Goeker M."/>
        </authorList>
    </citation>
    <scope>NUCLEOTIDE SEQUENCE [LARGE SCALE GENOMIC DNA]</scope>
    <source>
        <strain evidence="2 3">DSM 17527</strain>
    </source>
</reference>
<evidence type="ECO:0000256" key="1">
    <source>
        <dbReference type="SAM" id="Phobius"/>
    </source>
</evidence>
<organism evidence="2 3">
    <name type="scientific">Aquimarina intermedia</name>
    <dbReference type="NCBI Taxonomy" id="350814"/>
    <lineage>
        <taxon>Bacteria</taxon>
        <taxon>Pseudomonadati</taxon>
        <taxon>Bacteroidota</taxon>
        <taxon>Flavobacteriia</taxon>
        <taxon>Flavobacteriales</taxon>
        <taxon>Flavobacteriaceae</taxon>
        <taxon>Aquimarina</taxon>
    </lineage>
</organism>
<dbReference type="Pfam" id="PF11138">
    <property type="entry name" value="DUF2911"/>
    <property type="match status" value="1"/>
</dbReference>
<keyword evidence="1" id="KW-0812">Transmembrane</keyword>
<dbReference type="AlphaFoldDB" id="A0A5S5BUM1"/>
<comment type="caution">
    <text evidence="2">The sequence shown here is derived from an EMBL/GenBank/DDBJ whole genome shotgun (WGS) entry which is preliminary data.</text>
</comment>
<feature type="transmembrane region" description="Helical" evidence="1">
    <location>
        <begin position="7"/>
        <end position="26"/>
    </location>
</feature>
<dbReference type="Proteomes" id="UP000324376">
    <property type="component" value="Unassembled WGS sequence"/>
</dbReference>
<dbReference type="RefSeq" id="WP_148783577.1">
    <property type="nucleotide sequence ID" value="NZ_VNHU01000011.1"/>
</dbReference>
<evidence type="ECO:0008006" key="4">
    <source>
        <dbReference type="Google" id="ProtNLM"/>
    </source>
</evidence>
<evidence type="ECO:0000313" key="3">
    <source>
        <dbReference type="Proteomes" id="UP000324376"/>
    </source>
</evidence>
<dbReference type="EMBL" id="VNHU01000011">
    <property type="protein sequence ID" value="TYP70871.1"/>
    <property type="molecule type" value="Genomic_DNA"/>
</dbReference>
<evidence type="ECO:0000313" key="2">
    <source>
        <dbReference type="EMBL" id="TYP70871.1"/>
    </source>
</evidence>
<accession>A0A5S5BUM1</accession>
<dbReference type="OrthoDB" id="187854at2"/>
<sequence length="186" mass="21072">MKKSLKIAGISSIVVILMLITTFFVLKNQTKQHSPEQTVNYTVNQCNFTVNYNRPYTKGRTIFGGLVPFHQVWRTGANEPTTLTFDKDILVDGSKLPQGSYSIWTVPKPNSWKIIFNSKKYAWGVKFDGSVAHDPNYDALVIEVPSHRLTSPVEQFAIFFDTVNDFITLTLQWEDTSVVIPIKVLA</sequence>
<proteinExistence type="predicted"/>
<name>A0A5S5BUM1_9FLAO</name>
<gene>
    <name evidence="2" type="ORF">BD809_11139</name>
</gene>
<protein>
    <recommendedName>
        <fullName evidence="4">DUF2911 family protein</fullName>
    </recommendedName>
</protein>
<dbReference type="InterPro" id="IPR021314">
    <property type="entry name" value="DUF2911"/>
</dbReference>